<evidence type="ECO:0000256" key="6">
    <source>
        <dbReference type="PROSITE-ProRule" id="PRU00118"/>
    </source>
</evidence>
<dbReference type="GeneID" id="36340680"/>
<proteinExistence type="inferred from homology"/>
<dbReference type="KEGG" id="egl:EGR_04965"/>
<dbReference type="GO" id="GO:0003735">
    <property type="term" value="F:structural constituent of ribosome"/>
    <property type="evidence" value="ECO:0007669"/>
    <property type="project" value="InterPro"/>
</dbReference>
<dbReference type="Pfam" id="PF07650">
    <property type="entry name" value="KH_2"/>
    <property type="match status" value="1"/>
</dbReference>
<dbReference type="OrthoDB" id="10248446at2759"/>
<evidence type="ECO:0000313" key="10">
    <source>
        <dbReference type="Proteomes" id="UP000019149"/>
    </source>
</evidence>
<comment type="similarity">
    <text evidence="1 7">Belongs to the universal ribosomal protein uS3 family.</text>
</comment>
<dbReference type="Pfam" id="PF00189">
    <property type="entry name" value="Ribosomal_S3_C"/>
    <property type="match status" value="1"/>
</dbReference>
<dbReference type="InterPro" id="IPR018280">
    <property type="entry name" value="Ribosomal_uS3_CS"/>
</dbReference>
<dbReference type="PANTHER" id="PTHR11760">
    <property type="entry name" value="30S/40S RIBOSOMAL PROTEIN S3"/>
    <property type="match status" value="1"/>
</dbReference>
<feature type="domain" description="KH type-2" evidence="8">
    <location>
        <begin position="23"/>
        <end position="93"/>
    </location>
</feature>
<dbReference type="FunFam" id="3.30.1140.32:FF:000005">
    <property type="entry name" value="40S ribosomal protein S3"/>
    <property type="match status" value="1"/>
</dbReference>
<dbReference type="SUPFAM" id="SSF54814">
    <property type="entry name" value="Prokaryotic type KH domain (KH-domain type II)"/>
    <property type="match status" value="1"/>
</dbReference>
<dbReference type="InterPro" id="IPR057258">
    <property type="entry name" value="Ribosomal_uS3"/>
</dbReference>
<gene>
    <name evidence="9" type="ORF">EGR_04965</name>
</gene>
<dbReference type="InterPro" id="IPR004044">
    <property type="entry name" value="KH_dom_type_2"/>
</dbReference>
<evidence type="ECO:0000256" key="4">
    <source>
        <dbReference type="ARBA" id="ARBA00023274"/>
    </source>
</evidence>
<dbReference type="GO" id="GO:0003723">
    <property type="term" value="F:RNA binding"/>
    <property type="evidence" value="ECO:0007669"/>
    <property type="project" value="UniProtKB-UniRule"/>
</dbReference>
<dbReference type="AlphaFoldDB" id="W6UPA8"/>
<evidence type="ECO:0000256" key="5">
    <source>
        <dbReference type="ARBA" id="ARBA00035408"/>
    </source>
</evidence>
<keyword evidence="4 7" id="KW-0687">Ribonucleoprotein</keyword>
<evidence type="ECO:0000256" key="7">
    <source>
        <dbReference type="RuleBase" id="RU003624"/>
    </source>
</evidence>
<dbReference type="InterPro" id="IPR009019">
    <property type="entry name" value="KH_sf_prok-type"/>
</dbReference>
<dbReference type="PANTHER" id="PTHR11760:SF32">
    <property type="entry name" value="SMALL RIBOSOMAL SUBUNIT PROTEIN US3"/>
    <property type="match status" value="1"/>
</dbReference>
<dbReference type="CTD" id="36340680"/>
<keyword evidence="2 6" id="KW-0694">RNA-binding</keyword>
<dbReference type="InterPro" id="IPR005703">
    <property type="entry name" value="Ribosomal_uS3_euk/arc"/>
</dbReference>
<dbReference type="STRING" id="6210.W6UPA8"/>
<dbReference type="PROSITE" id="PS00548">
    <property type="entry name" value="RIBOSOMAL_S3"/>
    <property type="match status" value="1"/>
</dbReference>
<evidence type="ECO:0000256" key="2">
    <source>
        <dbReference type="ARBA" id="ARBA00022884"/>
    </source>
</evidence>
<evidence type="ECO:0000256" key="3">
    <source>
        <dbReference type="ARBA" id="ARBA00022980"/>
    </source>
</evidence>
<dbReference type="Gene3D" id="3.30.300.20">
    <property type="match status" value="1"/>
</dbReference>
<dbReference type="CDD" id="cd02413">
    <property type="entry name" value="KH-II_40S_S3"/>
    <property type="match status" value="1"/>
</dbReference>
<protein>
    <recommendedName>
        <fullName evidence="5">40S ribosomal protein S3</fullName>
    </recommendedName>
</protein>
<dbReference type="GO" id="GO:0006412">
    <property type="term" value="P:translation"/>
    <property type="evidence" value="ECO:0007669"/>
    <property type="project" value="InterPro"/>
</dbReference>
<dbReference type="SUPFAM" id="SSF54821">
    <property type="entry name" value="Ribosomal protein S3 C-terminal domain"/>
    <property type="match status" value="1"/>
</dbReference>
<evidence type="ECO:0000256" key="1">
    <source>
        <dbReference type="ARBA" id="ARBA00010761"/>
    </source>
</evidence>
<dbReference type="NCBIfam" id="TIGR01008">
    <property type="entry name" value="uS3_euk_arch"/>
    <property type="match status" value="1"/>
</dbReference>
<evidence type="ECO:0000259" key="8">
    <source>
        <dbReference type="PROSITE" id="PS50823"/>
    </source>
</evidence>
<dbReference type="EMBL" id="APAU02000034">
    <property type="protein sequence ID" value="EUB60112.1"/>
    <property type="molecule type" value="Genomic_DNA"/>
</dbReference>
<evidence type="ECO:0000313" key="9">
    <source>
        <dbReference type="EMBL" id="EUB60112.1"/>
    </source>
</evidence>
<dbReference type="FunFam" id="3.30.300.20:FF:000006">
    <property type="entry name" value="40S ribosomal protein S3"/>
    <property type="match status" value="1"/>
</dbReference>
<keyword evidence="3 7" id="KW-0689">Ribosomal protein</keyword>
<name>W6UPA8_ECHGR</name>
<sequence>MAGTGRMSLKRKFVSAGVFKAELDEFLRRELAEDGYSGVKVRSNERRTEIIISATKTQAVLGEQSRRIRELTSLIQQRTRATKTIELFVEKMMARSLSATTQAESLRYKLTGGLPVRKACYSVLRFIMESGARGAEVVVSGKIKGQRAKSMKFSDGLMIHSGDPVNYYIDRAVRHVRLPQGILGIRVKIMLNHDSSGNTGPRKPLPDFVSILTAKEEPVISQPYSVSVLLFIGLRVARRVRIPSITLGVSSLFVLGLQGIDPGAFHSSQHNFVFGYACAYLAFECCALPPVVYLEGCPTNRLSPRLLNPPSGAVMRLVCPEAIDSADSDVVVVVGWRNLRGTRISGKVTYPVKSHLLPLMNILIYPSTGPSLRNKIAELVGSMSNVVARLRAPFRR</sequence>
<reference evidence="9 10" key="1">
    <citation type="journal article" date="2013" name="Nat. Genet.">
        <title>The genome of the hydatid tapeworm Echinococcus granulosus.</title>
        <authorList>
            <person name="Zheng H."/>
            <person name="Zhang W."/>
            <person name="Zhang L."/>
            <person name="Zhang Z."/>
            <person name="Li J."/>
            <person name="Lu G."/>
            <person name="Zhu Y."/>
            <person name="Wang Y."/>
            <person name="Huang Y."/>
            <person name="Liu J."/>
            <person name="Kang H."/>
            <person name="Chen J."/>
            <person name="Wang L."/>
            <person name="Chen A."/>
            <person name="Yu S."/>
            <person name="Gao Z."/>
            <person name="Jin L."/>
            <person name="Gu W."/>
            <person name="Wang Z."/>
            <person name="Zhao L."/>
            <person name="Shi B."/>
            <person name="Wen H."/>
            <person name="Lin R."/>
            <person name="Jones M.K."/>
            <person name="Brejova B."/>
            <person name="Vinar T."/>
            <person name="Zhao G."/>
            <person name="McManus D.P."/>
            <person name="Chen Z."/>
            <person name="Zhou Y."/>
            <person name="Wang S."/>
        </authorList>
    </citation>
    <scope>NUCLEOTIDE SEQUENCE [LARGE SCALE GENOMIC DNA]</scope>
</reference>
<dbReference type="Gene3D" id="3.30.1140.32">
    <property type="entry name" value="Ribosomal protein S3, C-terminal domain"/>
    <property type="match status" value="1"/>
</dbReference>
<dbReference type="GO" id="GO:2001235">
    <property type="term" value="P:positive regulation of apoptotic signaling pathway"/>
    <property type="evidence" value="ECO:0007669"/>
    <property type="project" value="TreeGrafter"/>
</dbReference>
<comment type="caution">
    <text evidence="9">The sequence shown here is derived from an EMBL/GenBank/DDBJ whole genome shotgun (WGS) entry which is preliminary data.</text>
</comment>
<organism evidence="9 10">
    <name type="scientific">Echinococcus granulosus</name>
    <name type="common">Hydatid tapeworm</name>
    <dbReference type="NCBI Taxonomy" id="6210"/>
    <lineage>
        <taxon>Eukaryota</taxon>
        <taxon>Metazoa</taxon>
        <taxon>Spiralia</taxon>
        <taxon>Lophotrochozoa</taxon>
        <taxon>Platyhelminthes</taxon>
        <taxon>Cestoda</taxon>
        <taxon>Eucestoda</taxon>
        <taxon>Cyclophyllidea</taxon>
        <taxon>Taeniidae</taxon>
        <taxon>Echinococcus</taxon>
        <taxon>Echinococcus granulosus group</taxon>
    </lineage>
</organism>
<dbReference type="PROSITE" id="PS50823">
    <property type="entry name" value="KH_TYPE_2"/>
    <property type="match status" value="1"/>
</dbReference>
<dbReference type="GO" id="GO:0022627">
    <property type="term" value="C:cytosolic small ribosomal subunit"/>
    <property type="evidence" value="ECO:0007669"/>
    <property type="project" value="TreeGrafter"/>
</dbReference>
<dbReference type="GO" id="GO:0005634">
    <property type="term" value="C:nucleus"/>
    <property type="evidence" value="ECO:0007669"/>
    <property type="project" value="TreeGrafter"/>
</dbReference>
<keyword evidence="10" id="KW-1185">Reference proteome</keyword>
<dbReference type="InterPro" id="IPR001351">
    <property type="entry name" value="Ribosomal_uS3_C"/>
</dbReference>
<accession>W6UPA8</accession>
<dbReference type="RefSeq" id="XP_024351308.1">
    <property type="nucleotide sequence ID" value="XM_024494214.1"/>
</dbReference>
<dbReference type="Proteomes" id="UP000019149">
    <property type="component" value="Unassembled WGS sequence"/>
</dbReference>
<dbReference type="InterPro" id="IPR015946">
    <property type="entry name" value="KH_dom-like_a/b"/>
</dbReference>
<dbReference type="InterPro" id="IPR036419">
    <property type="entry name" value="Ribosomal_S3_C_sf"/>
</dbReference>